<evidence type="ECO:0000313" key="2">
    <source>
        <dbReference type="Proteomes" id="UP000005150"/>
    </source>
</evidence>
<comment type="caution">
    <text evidence="1">The sequence shown here is derived from an EMBL/GenBank/DDBJ whole genome shotgun (WGS) entry which is preliminary data.</text>
</comment>
<organism evidence="1 2">
    <name type="scientific">Bacteroides salyersiae CL02T12C01</name>
    <dbReference type="NCBI Taxonomy" id="997887"/>
    <lineage>
        <taxon>Bacteria</taxon>
        <taxon>Pseudomonadati</taxon>
        <taxon>Bacteroidota</taxon>
        <taxon>Bacteroidia</taxon>
        <taxon>Bacteroidales</taxon>
        <taxon>Bacteroidaceae</taxon>
        <taxon>Bacteroides</taxon>
    </lineage>
</organism>
<keyword evidence="2" id="KW-1185">Reference proteome</keyword>
<dbReference type="AlphaFoldDB" id="I9T0B2"/>
<dbReference type="HOGENOM" id="CLU_138986_0_0_10"/>
<name>I9T0B2_9BACE</name>
<proteinExistence type="predicted"/>
<reference evidence="1 2" key="1">
    <citation type="submission" date="2012-02" db="EMBL/GenBank/DDBJ databases">
        <title>The Genome Sequence of Bacteroides salyersiae CL02T12C01.</title>
        <authorList>
            <consortium name="The Broad Institute Genome Sequencing Platform"/>
            <person name="Earl A."/>
            <person name="Ward D."/>
            <person name="Feldgarden M."/>
            <person name="Gevers D."/>
            <person name="Zitomersky N.L."/>
            <person name="Coyne M.J."/>
            <person name="Comstock L.E."/>
            <person name="Young S.K."/>
            <person name="Zeng Q."/>
            <person name="Gargeya S."/>
            <person name="Fitzgerald M."/>
            <person name="Haas B."/>
            <person name="Abouelleil A."/>
            <person name="Alvarado L."/>
            <person name="Arachchi H.M."/>
            <person name="Berlin A."/>
            <person name="Chapman S.B."/>
            <person name="Gearin G."/>
            <person name="Goldberg J."/>
            <person name="Griggs A."/>
            <person name="Gujja S."/>
            <person name="Hansen M."/>
            <person name="Heiman D."/>
            <person name="Howarth C."/>
            <person name="Larimer J."/>
            <person name="Lui A."/>
            <person name="MacDonald P.J.P."/>
            <person name="McCowen C."/>
            <person name="Montmayeur A."/>
            <person name="Murphy C."/>
            <person name="Neiman D."/>
            <person name="Pearson M."/>
            <person name="Priest M."/>
            <person name="Roberts A."/>
            <person name="Saif S."/>
            <person name="Shea T."/>
            <person name="Sisk P."/>
            <person name="Stolte C."/>
            <person name="Sykes S."/>
            <person name="Wortman J."/>
            <person name="Nusbaum C."/>
            <person name="Birren B."/>
        </authorList>
    </citation>
    <scope>NUCLEOTIDE SEQUENCE [LARGE SCALE GENOMIC DNA]</scope>
    <source>
        <strain evidence="1 2">CL02T12C01</strain>
    </source>
</reference>
<dbReference type="Gene3D" id="1.25.40.810">
    <property type="entry name" value="UpxZ"/>
    <property type="match status" value="1"/>
</dbReference>
<gene>
    <name evidence="1" type="ORF">HMPREF1071_02603</name>
</gene>
<accession>I9T0B2</accession>
<dbReference type="EMBL" id="AGXV01000032">
    <property type="protein sequence ID" value="EIY61983.1"/>
    <property type="molecule type" value="Genomic_DNA"/>
</dbReference>
<dbReference type="RefSeq" id="WP_007480518.1">
    <property type="nucleotide sequence ID" value="NZ_JH724308.1"/>
</dbReference>
<protein>
    <submittedName>
        <fullName evidence="1">Uncharacterized protein</fullName>
    </submittedName>
</protein>
<dbReference type="PATRIC" id="fig|997887.3.peg.2706"/>
<sequence length="162" mass="18362">MSLQSEIDALHCIASELLCLGLDGEPIYADHFQQLNADVYNYAEALSCEHGSTSEEEASLCVALLAAYNATIYNNGDKEEKIQVILERSWKVLEHLKSSLLKCQLLVACYGEVFDRELAQEARAIMDSWESRKLTDEEREVVEQLKALEENPYPWDEMGEKA</sequence>
<dbReference type="InterPro" id="IPR010570">
    <property type="entry name" value="UpxZ_fam"/>
</dbReference>
<dbReference type="Proteomes" id="UP000005150">
    <property type="component" value="Unassembled WGS sequence"/>
</dbReference>
<dbReference type="InterPro" id="IPR038533">
    <property type="entry name" value="UpxZ_sf"/>
</dbReference>
<dbReference type="OrthoDB" id="1043520at2"/>
<dbReference type="Pfam" id="PF06603">
    <property type="entry name" value="UpxZ"/>
    <property type="match status" value="1"/>
</dbReference>
<evidence type="ECO:0000313" key="1">
    <source>
        <dbReference type="EMBL" id="EIY61983.1"/>
    </source>
</evidence>